<protein>
    <submittedName>
        <fullName evidence="4">Nacht domain protein</fullName>
    </submittedName>
</protein>
<evidence type="ECO:0000256" key="1">
    <source>
        <dbReference type="ARBA" id="ARBA00022737"/>
    </source>
</evidence>
<evidence type="ECO:0000256" key="2">
    <source>
        <dbReference type="SAM" id="MobiDB-lite"/>
    </source>
</evidence>
<evidence type="ECO:0000313" key="5">
    <source>
        <dbReference type="Proteomes" id="UP000033647"/>
    </source>
</evidence>
<organism evidence="4 5">
    <name type="scientific">Zymoseptoria brevis</name>
    <dbReference type="NCBI Taxonomy" id="1047168"/>
    <lineage>
        <taxon>Eukaryota</taxon>
        <taxon>Fungi</taxon>
        <taxon>Dikarya</taxon>
        <taxon>Ascomycota</taxon>
        <taxon>Pezizomycotina</taxon>
        <taxon>Dothideomycetes</taxon>
        <taxon>Dothideomycetidae</taxon>
        <taxon>Mycosphaerellales</taxon>
        <taxon>Mycosphaerellaceae</taxon>
        <taxon>Zymoseptoria</taxon>
    </lineage>
</organism>
<feature type="compositionally biased region" description="Polar residues" evidence="2">
    <location>
        <begin position="26"/>
        <end position="37"/>
    </location>
</feature>
<comment type="caution">
    <text evidence="4">The sequence shown here is derived from an EMBL/GenBank/DDBJ whole genome shotgun (WGS) entry which is preliminary data.</text>
</comment>
<feature type="region of interest" description="Disordered" evidence="2">
    <location>
        <begin position="96"/>
        <end position="132"/>
    </location>
</feature>
<dbReference type="Pfam" id="PF24883">
    <property type="entry name" value="NPHP3_N"/>
    <property type="match status" value="1"/>
</dbReference>
<keyword evidence="1" id="KW-0677">Repeat</keyword>
<feature type="region of interest" description="Disordered" evidence="2">
    <location>
        <begin position="21"/>
        <end position="58"/>
    </location>
</feature>
<name>A0A0F4GWN4_9PEZI</name>
<keyword evidence="5" id="KW-1185">Reference proteome</keyword>
<dbReference type="InterPro" id="IPR056884">
    <property type="entry name" value="NPHP3-like_N"/>
</dbReference>
<gene>
    <name evidence="4" type="ORF">TI39_contig283g00007</name>
</gene>
<dbReference type="Gene3D" id="1.25.40.10">
    <property type="entry name" value="Tetratricopeptide repeat domain"/>
    <property type="match status" value="1"/>
</dbReference>
<proteinExistence type="predicted"/>
<evidence type="ECO:0000313" key="4">
    <source>
        <dbReference type="EMBL" id="KJY01659.1"/>
    </source>
</evidence>
<accession>A0A0F4GWN4</accession>
<dbReference type="Gene3D" id="3.40.50.300">
    <property type="entry name" value="P-loop containing nucleotide triphosphate hydrolases"/>
    <property type="match status" value="1"/>
</dbReference>
<dbReference type="STRING" id="1047168.A0A0F4GWN4"/>
<sequence>MQTDPPRSLWKRFKRKCCCCFKDSSHSTTPLSRPSLASTPTRRESTPPPSPRPKPPKLIVTQSNTQAFRHSTSNMQHPQILATRPTMRGMLNGHRQSSYFSEAPPSPSSTGFGGSSKTTVARRSQHFSSGEKTSIVRDTALALKRKSNAELGHGIAETADHVSFIELVEYIHQERLSTLPHKGSKWDTCLIRALYLAERLHAFEAALNNHAHDVEHACKLGYGHIRLLLDLGHENSEALEKAFAFCYRLSSQVSQLVARAELLKLSASTYEQLSYMYTDLLSLVTDIAVTFYKAVHSSSSTVSVDIYEEFGDVIVTFRERREAVTNSIWRETTGEDVVDVAVLSRWLSPQDRVLATLALDYSLLAEDLVGCVWFHDDLAKFIKGSEKTLLINGNAGSGRTTLAASLTERLQRPIAKKQYATAFCSVGAATSQANTLYIVQVLLNQLLNLSVGNAHVYDSIAEAYEQSKHTSDPTKYEDLLWHALEDALRNPLAKGKDTVLVVDGIDAIAGGKPAGQTLLQRLVRAVEQGKGVKMIGLAQSLALPKDSKAKLYQVKSADTRDDMHEVVLRCLIDHPHFKAQTGREQETTVSQVITASNGSFLHASLVSELLKFEKTLESFAEAAGKLNPKTTDEELLHSLIGYLALSDDAKTLLSWLSHAARPLTIEEIGCLFAMDVAHAARNERRVHVHALVHKIAPLLTVSEDIVSLRYKVATRNLLSSKKIAVKEKTETDLLHRVLLYAKLTLPTKSEPSLECSDRSIITHSFAHHPLLEYVIRHWTWHLQQATGVAPGKSSDIKITTELQKCFPHSVTMPILENMCWDLQYPGSFEVQLHELAARIRSKILTEKHPATFQSWLNAAGYYLETDETKRACSLYYYICTLSKDILSVNHPMTVSLLQLFLRVSEGSCSGMTSRTDIITHREQILILLITAYERQFGARAEITIQIRQQLYELYIQIEEHEHAEAILIIIRDGPHHHHQPNGDHEHDRDGHLHVNLRKKKHGGEIDTYDGDIFDDDIEEEENTRIIELTEITIIIRRIEVLISEKHFLQAELLYLSLWQRISITCRTTLLVEWHAKRIEIIMAYAKFLETHSRRSEAISLLISITTEYCSHELAFAQIIVELLVRIARTLRHYGEYSASLTIYKHVCSYYKNVQVHKEESKTIIEIEEEMIQVSEESVKHSHSETTTTTTHTATTSFAMFQLLITKKFDSSVMIIATQLISEFIATKSWSKAIEVIHITLERSWSSFFSQTITICESYREENIRMVEQLAHCHLQLRDFVRVEEVYSKFFRATLTVIKEVALFERAKLLIIGFYTSRGHVHGIIQIHQEILAVYRLVYGVSHELTIALLYHLGSLCRTGGRTHYWLEYYQNICIVLNHDSKHCHPRAWEAAVIVAECYWEERRYNDCVTVYALLWSTFVHKHSHKEFKSFFTEIFIRSLHERYYSSLEETQCTIEVLYTVCKEYRETCKSFFGAASVISIEATIALARFCERTEKYSEHSLSLYQEALKIVTETKTTSTTIDVHEVKSSLTRIYRKRVISSSSTSISEETITQAIEIYQSHFHECYIKYGYSHETSLIALRELVQLWIRRGKTEVAVKELIRVTVEIIIKETSSQILFECATSIVQTFFACKLQAQLTAFVEELHYQLIVRQKTSKSTFSVIECKETSLFFLATIEWHIRKEISLTLSEFVAIITAEHVMYREFRSLVNNKASLDKILIAAAPLRYLLVQWKRTALVSTVEQEAIKIFVEREASSVQLLSKKSPQHFIVGILEYLGNRRSIDFVAVVIRACNKKLASLIQNSQFEEAHDIAKMCYSYASYRKGFRGAHGIGLGFKLASQLDGRGENRCEDKELRQKLLTLSNGIIKDVLKSCREQKISLTRIKLAELNELVALLGEQKDWDTLEGLLNELWSTREAQKSWDPKIMLRLGRLLICARYLAGRQIKSIRLAEDISYNMRRVNGAKAPATIDAYDLLAQLYTSNGQSYQREAATDKPAASLAQDHFKKSLLVHEDILRWLLSESSDGTAAGSDDDDDDDFAASLLAEHGMQHHSHTNGDAAQDDGSTHARRGELVKRHLQLLKLDFQRHGGFPKEFASYERLNAELFRTFGEQLKGVEGVEKWSAKAYGGGKAESSEGIFANEGHWEILKPEWKGEIVY</sequence>
<dbReference type="InterPro" id="IPR027417">
    <property type="entry name" value="P-loop_NTPase"/>
</dbReference>
<dbReference type="EMBL" id="LAFY01000275">
    <property type="protein sequence ID" value="KJY01659.1"/>
    <property type="molecule type" value="Genomic_DNA"/>
</dbReference>
<dbReference type="Proteomes" id="UP000033647">
    <property type="component" value="Unassembled WGS sequence"/>
</dbReference>
<reference evidence="4 5" key="1">
    <citation type="submission" date="2015-03" db="EMBL/GenBank/DDBJ databases">
        <title>RNA-seq based gene annotation and comparative genomics of four Zymoseptoria species reveal species-specific pathogenicity related genes and transposable element activity.</title>
        <authorList>
            <person name="Grandaubert J."/>
            <person name="Bhattacharyya A."/>
            <person name="Stukenbrock E.H."/>
        </authorList>
    </citation>
    <scope>NUCLEOTIDE SEQUENCE [LARGE SCALE GENOMIC DNA]</scope>
    <source>
        <strain evidence="4 5">Zb18110</strain>
    </source>
</reference>
<dbReference type="InterPro" id="IPR011990">
    <property type="entry name" value="TPR-like_helical_dom_sf"/>
</dbReference>
<dbReference type="PANTHER" id="PTHR10039">
    <property type="entry name" value="AMELOGENIN"/>
    <property type="match status" value="1"/>
</dbReference>
<dbReference type="PANTHER" id="PTHR10039:SF9">
    <property type="entry name" value="NACHT DOMAIN PROTEIN (AFU_ORTHOLOGUE AFUA_2G01760)"/>
    <property type="match status" value="1"/>
</dbReference>
<evidence type="ECO:0000259" key="3">
    <source>
        <dbReference type="Pfam" id="PF24883"/>
    </source>
</evidence>
<dbReference type="OrthoDB" id="2546325at2759"/>
<dbReference type="SUPFAM" id="SSF52540">
    <property type="entry name" value="P-loop containing nucleoside triphosphate hydrolases"/>
    <property type="match status" value="1"/>
</dbReference>
<feature type="domain" description="Nephrocystin 3-like N-terminal" evidence="3">
    <location>
        <begin position="378"/>
        <end position="529"/>
    </location>
</feature>